<dbReference type="InParanoid" id="G2YI45"/>
<evidence type="ECO:0000313" key="1">
    <source>
        <dbReference type="EMBL" id="CCD51382.1"/>
    </source>
</evidence>
<dbReference type="AlphaFoldDB" id="G2YI45"/>
<reference evidence="2" key="1">
    <citation type="journal article" date="2011" name="PLoS Genet.">
        <title>Genomic analysis of the necrotrophic fungal pathogens Sclerotinia sclerotiorum and Botrytis cinerea.</title>
        <authorList>
            <person name="Amselem J."/>
            <person name="Cuomo C.A."/>
            <person name="van Kan J.A."/>
            <person name="Viaud M."/>
            <person name="Benito E.P."/>
            <person name="Couloux A."/>
            <person name="Coutinho P.M."/>
            <person name="de Vries R.P."/>
            <person name="Dyer P.S."/>
            <person name="Fillinger S."/>
            <person name="Fournier E."/>
            <person name="Gout L."/>
            <person name="Hahn M."/>
            <person name="Kohn L."/>
            <person name="Lapalu N."/>
            <person name="Plummer K.M."/>
            <person name="Pradier J.M."/>
            <person name="Quevillon E."/>
            <person name="Sharon A."/>
            <person name="Simon A."/>
            <person name="ten Have A."/>
            <person name="Tudzynski B."/>
            <person name="Tudzynski P."/>
            <person name="Wincker P."/>
            <person name="Andrew M."/>
            <person name="Anthouard V."/>
            <person name="Beever R.E."/>
            <person name="Beffa R."/>
            <person name="Benoit I."/>
            <person name="Bouzid O."/>
            <person name="Brault B."/>
            <person name="Chen Z."/>
            <person name="Choquer M."/>
            <person name="Collemare J."/>
            <person name="Cotton P."/>
            <person name="Danchin E.G."/>
            <person name="Da Silva C."/>
            <person name="Gautier A."/>
            <person name="Giraud C."/>
            <person name="Giraud T."/>
            <person name="Gonzalez C."/>
            <person name="Grossetete S."/>
            <person name="Guldener U."/>
            <person name="Henrissat B."/>
            <person name="Howlett B.J."/>
            <person name="Kodira C."/>
            <person name="Kretschmer M."/>
            <person name="Lappartient A."/>
            <person name="Leroch M."/>
            <person name="Levis C."/>
            <person name="Mauceli E."/>
            <person name="Neuveglise C."/>
            <person name="Oeser B."/>
            <person name="Pearson M."/>
            <person name="Poulain J."/>
            <person name="Poussereau N."/>
            <person name="Quesneville H."/>
            <person name="Rascle C."/>
            <person name="Schumacher J."/>
            <person name="Segurens B."/>
            <person name="Sexton A."/>
            <person name="Silva E."/>
            <person name="Sirven C."/>
            <person name="Soanes D.M."/>
            <person name="Talbot N.J."/>
            <person name="Templeton M."/>
            <person name="Yandava C."/>
            <person name="Yarden O."/>
            <person name="Zeng Q."/>
            <person name="Rollins J.A."/>
            <person name="Lebrun M.H."/>
            <person name="Dickman M."/>
        </authorList>
    </citation>
    <scope>NUCLEOTIDE SEQUENCE [LARGE SCALE GENOMIC DNA]</scope>
    <source>
        <strain evidence="2">T4</strain>
    </source>
</reference>
<gene>
    <name evidence="1" type="ORF">BofuT4_P016880.1</name>
</gene>
<name>G2YI45_BOTF4</name>
<proteinExistence type="predicted"/>
<dbReference type="HOGENOM" id="CLU_2145480_0_0_1"/>
<protein>
    <submittedName>
        <fullName evidence="1">Uncharacterized protein</fullName>
    </submittedName>
</protein>
<sequence length="112" mass="12880">MFKKVVEEICKACTPQRVGDDSTEGDAKTSKKIYSETPTLGDTFFKRKDRDIDWGWCVLFFWMELRLKPGWGTLMNGKMICMCIELKRKINSCLFGARGELDGIPKSLWISC</sequence>
<organism evidence="1 2">
    <name type="scientific">Botryotinia fuckeliana (strain T4)</name>
    <name type="common">Noble rot fungus</name>
    <name type="synonym">Botrytis cinerea</name>
    <dbReference type="NCBI Taxonomy" id="999810"/>
    <lineage>
        <taxon>Eukaryota</taxon>
        <taxon>Fungi</taxon>
        <taxon>Dikarya</taxon>
        <taxon>Ascomycota</taxon>
        <taxon>Pezizomycotina</taxon>
        <taxon>Leotiomycetes</taxon>
        <taxon>Helotiales</taxon>
        <taxon>Sclerotiniaceae</taxon>
        <taxon>Botrytis</taxon>
    </lineage>
</organism>
<accession>G2YI45</accession>
<evidence type="ECO:0000313" key="2">
    <source>
        <dbReference type="Proteomes" id="UP000008177"/>
    </source>
</evidence>
<dbReference type="EMBL" id="FQ790337">
    <property type="protein sequence ID" value="CCD51382.1"/>
    <property type="molecule type" value="Genomic_DNA"/>
</dbReference>
<dbReference type="Proteomes" id="UP000008177">
    <property type="component" value="Unplaced contigs"/>
</dbReference>